<dbReference type="InterPro" id="IPR001680">
    <property type="entry name" value="WD40_rpt"/>
</dbReference>
<feature type="compositionally biased region" description="Acidic residues" evidence="9">
    <location>
        <begin position="87"/>
        <end position="103"/>
    </location>
</feature>
<protein>
    <submittedName>
        <fullName evidence="11">Blast:Transcription initiation factor TFIID subunit 5</fullName>
    </submittedName>
</protein>
<dbReference type="STRING" id="7266.A0A3B0JC96"/>
<feature type="region of interest" description="Disordered" evidence="9">
    <location>
        <begin position="619"/>
        <end position="641"/>
    </location>
</feature>
<evidence type="ECO:0000313" key="11">
    <source>
        <dbReference type="EMBL" id="SPP79997.1"/>
    </source>
</evidence>
<feature type="domain" description="TFIID subunit TAF5 NTD2" evidence="10">
    <location>
        <begin position="143"/>
        <end position="250"/>
    </location>
</feature>
<keyword evidence="5" id="KW-0805">Transcription regulation</keyword>
<dbReference type="GO" id="GO:0005669">
    <property type="term" value="C:transcription factor TFIID complex"/>
    <property type="evidence" value="ECO:0007669"/>
    <property type="project" value="TreeGrafter"/>
</dbReference>
<gene>
    <name evidence="11" type="ORF">DGUA_6G012932</name>
</gene>
<dbReference type="InterPro" id="IPR015943">
    <property type="entry name" value="WD40/YVTN_repeat-like_dom_sf"/>
</dbReference>
<dbReference type="PRINTS" id="PR00320">
    <property type="entry name" value="GPROTEINBRPT"/>
</dbReference>
<dbReference type="OMA" id="FKYEISA"/>
<dbReference type="InterPro" id="IPR036322">
    <property type="entry name" value="WD40_repeat_dom_sf"/>
</dbReference>
<evidence type="ECO:0000256" key="2">
    <source>
        <dbReference type="ARBA" id="ARBA00009435"/>
    </source>
</evidence>
<dbReference type="InterPro" id="IPR007582">
    <property type="entry name" value="TFIID_NTD2"/>
</dbReference>
<keyword evidence="6" id="KW-0804">Transcription</keyword>
<feature type="repeat" description="WD" evidence="8">
    <location>
        <begin position="410"/>
        <end position="441"/>
    </location>
</feature>
<reference evidence="12" key="1">
    <citation type="submission" date="2018-01" db="EMBL/GenBank/DDBJ databases">
        <authorList>
            <person name="Alioto T."/>
            <person name="Alioto T."/>
        </authorList>
    </citation>
    <scope>NUCLEOTIDE SEQUENCE [LARGE SCALE GENOMIC DNA]</scope>
</reference>
<evidence type="ECO:0000256" key="4">
    <source>
        <dbReference type="ARBA" id="ARBA00022737"/>
    </source>
</evidence>
<dbReference type="SMART" id="SM00320">
    <property type="entry name" value="WD40"/>
    <property type="match status" value="5"/>
</dbReference>
<dbReference type="EMBL" id="OUUW01000004">
    <property type="protein sequence ID" value="SPP79997.1"/>
    <property type="molecule type" value="Genomic_DNA"/>
</dbReference>
<dbReference type="AlphaFoldDB" id="A0A3B0JC96"/>
<dbReference type="Pfam" id="PF00400">
    <property type="entry name" value="WD40"/>
    <property type="match status" value="5"/>
</dbReference>
<evidence type="ECO:0000256" key="7">
    <source>
        <dbReference type="ARBA" id="ARBA00023242"/>
    </source>
</evidence>
<feature type="repeat" description="WD" evidence="8">
    <location>
        <begin position="452"/>
        <end position="485"/>
    </location>
</feature>
<dbReference type="GO" id="GO:0016251">
    <property type="term" value="F:RNA polymerase II general transcription initiation factor activity"/>
    <property type="evidence" value="ECO:0007669"/>
    <property type="project" value="TreeGrafter"/>
</dbReference>
<evidence type="ECO:0000256" key="8">
    <source>
        <dbReference type="PROSITE-ProRule" id="PRU00221"/>
    </source>
</evidence>
<keyword evidence="11" id="KW-0396">Initiation factor</keyword>
<dbReference type="OrthoDB" id="674604at2759"/>
<evidence type="ECO:0000256" key="9">
    <source>
        <dbReference type="SAM" id="MobiDB-lite"/>
    </source>
</evidence>
<evidence type="ECO:0000256" key="3">
    <source>
        <dbReference type="ARBA" id="ARBA00022574"/>
    </source>
</evidence>
<dbReference type="Gene3D" id="1.25.40.500">
    <property type="entry name" value="TFIID subunit TAF5, NTD2 domain"/>
    <property type="match status" value="1"/>
</dbReference>
<dbReference type="PROSITE" id="PS50294">
    <property type="entry name" value="WD_REPEATS_REGION"/>
    <property type="match status" value="3"/>
</dbReference>
<proteinExistence type="inferred from homology"/>
<dbReference type="GO" id="GO:0006367">
    <property type="term" value="P:transcription initiation at RNA polymerase II promoter"/>
    <property type="evidence" value="ECO:0007669"/>
    <property type="project" value="TreeGrafter"/>
</dbReference>
<keyword evidence="11" id="KW-0648">Protein biosynthesis</keyword>
<keyword evidence="4" id="KW-0677">Repeat</keyword>
<evidence type="ECO:0000256" key="1">
    <source>
        <dbReference type="ARBA" id="ARBA00004123"/>
    </source>
</evidence>
<accession>A0A3B0JC96</accession>
<dbReference type="InterPro" id="IPR019775">
    <property type="entry name" value="WD40_repeat_CS"/>
</dbReference>
<feature type="region of interest" description="Disordered" evidence="9">
    <location>
        <begin position="1"/>
        <end position="112"/>
    </location>
</feature>
<evidence type="ECO:0000313" key="12">
    <source>
        <dbReference type="Proteomes" id="UP000268350"/>
    </source>
</evidence>
<evidence type="ECO:0000259" key="10">
    <source>
        <dbReference type="Pfam" id="PF04494"/>
    </source>
</evidence>
<feature type="repeat" description="WD" evidence="8">
    <location>
        <begin position="369"/>
        <end position="400"/>
    </location>
</feature>
<dbReference type="InterPro" id="IPR037264">
    <property type="entry name" value="TFIID_NTD2_sf"/>
</dbReference>
<dbReference type="PANTHER" id="PTHR19879:SF1">
    <property type="entry name" value="CANNONBALL-RELATED"/>
    <property type="match status" value="1"/>
</dbReference>
<feature type="compositionally biased region" description="Basic and acidic residues" evidence="9">
    <location>
        <begin position="49"/>
        <end position="75"/>
    </location>
</feature>
<evidence type="ECO:0000256" key="5">
    <source>
        <dbReference type="ARBA" id="ARBA00023015"/>
    </source>
</evidence>
<feature type="repeat" description="WD" evidence="8">
    <location>
        <begin position="537"/>
        <end position="572"/>
    </location>
</feature>
<dbReference type="CDD" id="cd00200">
    <property type="entry name" value="WD40"/>
    <property type="match status" value="1"/>
</dbReference>
<dbReference type="Proteomes" id="UP000268350">
    <property type="component" value="Unassembled WGS sequence"/>
</dbReference>
<keyword evidence="12" id="KW-1185">Reference proteome</keyword>
<dbReference type="Pfam" id="PF04494">
    <property type="entry name" value="TFIID_NTD2"/>
    <property type="match status" value="1"/>
</dbReference>
<dbReference type="Gene3D" id="2.130.10.10">
    <property type="entry name" value="YVTN repeat-like/Quinoprotein amine dehydrogenase"/>
    <property type="match status" value="2"/>
</dbReference>
<dbReference type="PROSITE" id="PS00678">
    <property type="entry name" value="WD_REPEATS_1"/>
    <property type="match status" value="1"/>
</dbReference>
<dbReference type="SUPFAM" id="SSF50978">
    <property type="entry name" value="WD40 repeat-like"/>
    <property type="match status" value="1"/>
</dbReference>
<keyword evidence="3 8" id="KW-0853">WD repeat</keyword>
<organism evidence="11 12">
    <name type="scientific">Drosophila guanche</name>
    <name type="common">Fruit fly</name>
    <dbReference type="NCBI Taxonomy" id="7266"/>
    <lineage>
        <taxon>Eukaryota</taxon>
        <taxon>Metazoa</taxon>
        <taxon>Ecdysozoa</taxon>
        <taxon>Arthropoda</taxon>
        <taxon>Hexapoda</taxon>
        <taxon>Insecta</taxon>
        <taxon>Pterygota</taxon>
        <taxon>Neoptera</taxon>
        <taxon>Endopterygota</taxon>
        <taxon>Diptera</taxon>
        <taxon>Brachycera</taxon>
        <taxon>Muscomorpha</taxon>
        <taxon>Ephydroidea</taxon>
        <taxon>Drosophilidae</taxon>
        <taxon>Drosophila</taxon>
        <taxon>Sophophora</taxon>
    </lineage>
</organism>
<dbReference type="SUPFAM" id="SSF160897">
    <property type="entry name" value="Taf5 N-terminal domain-like"/>
    <property type="match status" value="1"/>
</dbReference>
<sequence>MNMESANDAIEPNDDTRSELVCQTQNEEKASIEDAIDVSHGTVDGIHVSADEHKSESDNLQDAHENELPESKSPDLESGDSSCDSTDYSETDDSEEEDSDDSNDAGPVYTGQHKNYEDFFEGSALFLRKKIVKYAIFAPDEVYQDYKQMFAGMQKIVEDVPNAYKYEISSLLYPILVLGYLRMVIGGNCQMAKEFLAENEDYLEDIYDRSIAKLKHIRRPRHVSARARELIIGHDVVLLEMPRETLRELLENISNWQLAYQELFMGHFVIDGFYKDSPRCKRPPLSRPPLEDICWAVRTNASNHILQPDRRNLEIRSCFLNPPMIHETDGVVCGICTQDGCYVAMTTQENSIFLCSVELDRNITILKVLTGHKGIVYTGDISPDKRFLITCSQDGTMRLWCLVVGVCTAVYDQISPVRSVVFAPVEYLFATASEDGVARVWMKTCDDAIMQISGHLAELDVCIFHPNSRYLATGSADRTVRMWDVANKGEQVRLFYGHYKAITALAFSRGGRYLVSGGQDSLFVIWDTTNERALRRVLHHTATINTIDFAMDDHRLAVGCQDTYLSVWNFDNILKSEETLGLPTLVLSHPNTGGPIYKTRFVGHGVLISIINRSLNNPNENKIASKTESVNKTKPKTNKNK</sequence>
<dbReference type="PROSITE" id="PS50082">
    <property type="entry name" value="WD_REPEATS_2"/>
    <property type="match status" value="5"/>
</dbReference>
<dbReference type="PANTHER" id="PTHR19879">
    <property type="entry name" value="TRANSCRIPTION INITIATION FACTOR TFIID"/>
    <property type="match status" value="1"/>
</dbReference>
<keyword evidence="7" id="KW-0539">Nucleus</keyword>
<dbReference type="CDD" id="cd08044">
    <property type="entry name" value="TAF5_NTD2"/>
    <property type="match status" value="1"/>
</dbReference>
<feature type="repeat" description="WD" evidence="8">
    <location>
        <begin position="495"/>
        <end position="536"/>
    </location>
</feature>
<comment type="similarity">
    <text evidence="2">Belongs to the WD repeat TAF5 family.</text>
</comment>
<dbReference type="InterPro" id="IPR020472">
    <property type="entry name" value="WD40_PAC1"/>
</dbReference>
<evidence type="ECO:0000256" key="6">
    <source>
        <dbReference type="ARBA" id="ARBA00023163"/>
    </source>
</evidence>
<name>A0A3B0JC96_DROGU</name>
<dbReference type="GO" id="GO:0003743">
    <property type="term" value="F:translation initiation factor activity"/>
    <property type="evidence" value="ECO:0007669"/>
    <property type="project" value="UniProtKB-KW"/>
</dbReference>
<comment type="subcellular location">
    <subcellularLocation>
        <location evidence="1">Nucleus</location>
    </subcellularLocation>
</comment>